<keyword evidence="1" id="KW-0472">Membrane</keyword>
<protein>
    <submittedName>
        <fullName evidence="2">Uncharacterized protein</fullName>
    </submittedName>
</protein>
<dbReference type="EMBL" id="JACIBV010000001">
    <property type="protein sequence ID" value="MBB3727530.1"/>
    <property type="molecule type" value="Genomic_DNA"/>
</dbReference>
<dbReference type="Proteomes" id="UP000579945">
    <property type="component" value="Unassembled WGS sequence"/>
</dbReference>
<keyword evidence="3" id="KW-1185">Reference proteome</keyword>
<accession>A0A7W5V9G5</accession>
<evidence type="ECO:0000313" key="2">
    <source>
        <dbReference type="EMBL" id="MBB3727530.1"/>
    </source>
</evidence>
<feature type="transmembrane region" description="Helical" evidence="1">
    <location>
        <begin position="62"/>
        <end position="85"/>
    </location>
</feature>
<feature type="transmembrane region" description="Helical" evidence="1">
    <location>
        <begin position="12"/>
        <end position="33"/>
    </location>
</feature>
<dbReference type="GeneID" id="95389824"/>
<name>A0A7W5V9G5_9ACTN</name>
<feature type="transmembrane region" description="Helical" evidence="1">
    <location>
        <begin position="116"/>
        <end position="132"/>
    </location>
</feature>
<dbReference type="AlphaFoldDB" id="A0A7W5V9G5"/>
<reference evidence="2 3" key="1">
    <citation type="submission" date="2020-08" db="EMBL/GenBank/DDBJ databases">
        <title>Sequencing the genomes of 1000 actinobacteria strains.</title>
        <authorList>
            <person name="Klenk H.-P."/>
        </authorList>
    </citation>
    <scope>NUCLEOTIDE SEQUENCE [LARGE SCALE GENOMIC DNA]</scope>
    <source>
        <strain evidence="2 3">DSM 44320</strain>
    </source>
</reference>
<feature type="transmembrane region" description="Helical" evidence="1">
    <location>
        <begin position="92"/>
        <end position="110"/>
    </location>
</feature>
<organism evidence="2 3">
    <name type="scientific">Nonomuraea dietziae</name>
    <dbReference type="NCBI Taxonomy" id="65515"/>
    <lineage>
        <taxon>Bacteria</taxon>
        <taxon>Bacillati</taxon>
        <taxon>Actinomycetota</taxon>
        <taxon>Actinomycetes</taxon>
        <taxon>Streptosporangiales</taxon>
        <taxon>Streptosporangiaceae</taxon>
        <taxon>Nonomuraea</taxon>
    </lineage>
</organism>
<dbReference type="Pfam" id="PF20064">
    <property type="entry name" value="DUF6463"/>
    <property type="match status" value="1"/>
</dbReference>
<proteinExistence type="predicted"/>
<dbReference type="InterPro" id="IPR045590">
    <property type="entry name" value="DUF6463"/>
</dbReference>
<evidence type="ECO:0000313" key="3">
    <source>
        <dbReference type="Proteomes" id="UP000579945"/>
    </source>
</evidence>
<gene>
    <name evidence="2" type="ORF">FHR33_003390</name>
</gene>
<keyword evidence="1" id="KW-1133">Transmembrane helix</keyword>
<dbReference type="RefSeq" id="WP_183648222.1">
    <property type="nucleotide sequence ID" value="NZ_BAAAXX010000100.1"/>
</dbReference>
<keyword evidence="1" id="KW-0812">Transmembrane</keyword>
<evidence type="ECO:0000256" key="1">
    <source>
        <dbReference type="SAM" id="Phobius"/>
    </source>
</evidence>
<comment type="caution">
    <text evidence="2">The sequence shown here is derived from an EMBL/GenBank/DDBJ whole genome shotgun (WGS) entry which is preliminary data.</text>
</comment>
<sequence>MAAPALSPRRPVVLAGRIIAFLGVVHLVVTLAFNLHRLPAWLTLELWFPANGLRELPPDVGAFWLTIGSFGLPLLLLGLLIAWLGRRDVTPPAFAAWALGAWGTLLALLFEPSPAILLWLPAALLLVAARRRA</sequence>